<gene>
    <name evidence="1" type="ORF">DL239_08820</name>
</gene>
<evidence type="ECO:0008006" key="3">
    <source>
        <dbReference type="Google" id="ProtNLM"/>
    </source>
</evidence>
<name>A0ABX0W8V4_9RHOB</name>
<evidence type="ECO:0000313" key="2">
    <source>
        <dbReference type="Proteomes" id="UP001429564"/>
    </source>
</evidence>
<organism evidence="1 2">
    <name type="scientific">Parasedimentitalea denitrificans</name>
    <dbReference type="NCBI Taxonomy" id="2211118"/>
    <lineage>
        <taxon>Bacteria</taxon>
        <taxon>Pseudomonadati</taxon>
        <taxon>Pseudomonadota</taxon>
        <taxon>Alphaproteobacteria</taxon>
        <taxon>Rhodobacterales</taxon>
        <taxon>Paracoccaceae</taxon>
        <taxon>Parasedimentitalea</taxon>
    </lineage>
</organism>
<proteinExistence type="predicted"/>
<dbReference type="Proteomes" id="UP001429564">
    <property type="component" value="Unassembled WGS sequence"/>
</dbReference>
<keyword evidence="2" id="KW-1185">Reference proteome</keyword>
<protein>
    <recommendedName>
        <fullName evidence="3">DUF1127 domain-containing protein</fullName>
    </recommendedName>
</protein>
<reference evidence="1 2" key="1">
    <citation type="submission" date="2018-05" db="EMBL/GenBank/DDBJ databases">
        <authorList>
            <person name="Zhang Y.-J."/>
        </authorList>
    </citation>
    <scope>NUCLEOTIDE SEQUENCE [LARGE SCALE GENOMIC DNA]</scope>
    <source>
        <strain evidence="1 2">CY04</strain>
    </source>
</reference>
<sequence length="88" mass="10067">MKYRESSYVSSAPYLLIQDVFSELWTSLGKGASNVRKTVAQCMLRLKIARMQAALSRLTDEQLKQIDLKRSDIGQRAAYLITYEYDGL</sequence>
<dbReference type="EMBL" id="QHLQ01000007">
    <property type="protein sequence ID" value="NIZ61077.1"/>
    <property type="molecule type" value="Genomic_DNA"/>
</dbReference>
<accession>A0ABX0W8V4</accession>
<evidence type="ECO:0000313" key="1">
    <source>
        <dbReference type="EMBL" id="NIZ61077.1"/>
    </source>
</evidence>
<comment type="caution">
    <text evidence="1">The sequence shown here is derived from an EMBL/GenBank/DDBJ whole genome shotgun (WGS) entry which is preliminary data.</text>
</comment>